<gene>
    <name evidence="2" type="ORF">CH357_01060</name>
</gene>
<dbReference type="GO" id="GO:0015562">
    <property type="term" value="F:efflux transmembrane transporter activity"/>
    <property type="evidence" value="ECO:0007669"/>
    <property type="project" value="InterPro"/>
</dbReference>
<dbReference type="OrthoDB" id="344643at2"/>
<accession>A0A2M9XHL0</accession>
<dbReference type="AlphaFoldDB" id="A0A2M9XHL0"/>
<reference evidence="2 3" key="1">
    <citation type="submission" date="2017-07" db="EMBL/GenBank/DDBJ databases">
        <title>Leptospira spp. isolated from tropical soils.</title>
        <authorList>
            <person name="Thibeaux R."/>
            <person name="Iraola G."/>
            <person name="Ferres I."/>
            <person name="Bierque E."/>
            <person name="Girault D."/>
            <person name="Soupe-Gilbert M.-E."/>
            <person name="Picardeau M."/>
            <person name="Goarant C."/>
        </authorList>
    </citation>
    <scope>NUCLEOTIDE SEQUENCE [LARGE SCALE GENOMIC DNA]</scope>
    <source>
        <strain evidence="2 3">MCA1-C-A1</strain>
    </source>
</reference>
<dbReference type="EMBL" id="NPDN01000001">
    <property type="protein sequence ID" value="PJZ27181.1"/>
    <property type="molecule type" value="Genomic_DNA"/>
</dbReference>
<evidence type="ECO:0008006" key="4">
    <source>
        <dbReference type="Google" id="ProtNLM"/>
    </source>
</evidence>
<comment type="caution">
    <text evidence="2">The sequence shown here is derived from an EMBL/GenBank/DDBJ whole genome shotgun (WGS) entry which is preliminary data.</text>
</comment>
<proteinExistence type="predicted"/>
<organism evidence="2 3">
    <name type="scientific">Leptospira hartskeerlii</name>
    <dbReference type="NCBI Taxonomy" id="2023177"/>
    <lineage>
        <taxon>Bacteria</taxon>
        <taxon>Pseudomonadati</taxon>
        <taxon>Spirochaetota</taxon>
        <taxon>Spirochaetia</taxon>
        <taxon>Leptospirales</taxon>
        <taxon>Leptospiraceae</taxon>
        <taxon>Leptospira</taxon>
    </lineage>
</organism>
<feature type="chain" id="PRO_5014637906" description="Channel protein TolC" evidence="1">
    <location>
        <begin position="25"/>
        <end position="475"/>
    </location>
</feature>
<evidence type="ECO:0000256" key="1">
    <source>
        <dbReference type="SAM" id="SignalP"/>
    </source>
</evidence>
<protein>
    <recommendedName>
        <fullName evidence="4">Channel protein TolC</fullName>
    </recommendedName>
</protein>
<feature type="signal peptide" evidence="1">
    <location>
        <begin position="1"/>
        <end position="24"/>
    </location>
</feature>
<name>A0A2M9XHL0_9LEPT</name>
<dbReference type="Proteomes" id="UP000232196">
    <property type="component" value="Unassembled WGS sequence"/>
</dbReference>
<keyword evidence="1" id="KW-0732">Signal</keyword>
<dbReference type="RefSeq" id="WP_100704927.1">
    <property type="nucleotide sequence ID" value="NZ_NPDL01000004.1"/>
</dbReference>
<dbReference type="SUPFAM" id="SSF56954">
    <property type="entry name" value="Outer membrane efflux proteins (OEP)"/>
    <property type="match status" value="1"/>
</dbReference>
<evidence type="ECO:0000313" key="2">
    <source>
        <dbReference type="EMBL" id="PJZ27181.1"/>
    </source>
</evidence>
<evidence type="ECO:0000313" key="3">
    <source>
        <dbReference type="Proteomes" id="UP000232196"/>
    </source>
</evidence>
<keyword evidence="3" id="KW-1185">Reference proteome</keyword>
<sequence length="475" mass="53293">MRSKSALSLILGGVLCTIPIPSKASDPNMDFFSVWEKVAGNSPSLQTKSLEIEAAKSASARAGLHWFPKLYTDVRTYQTNDPILNFTGKLGQRSATQSDFSTASNRSNLSNFLDSNNQLYQNINPNSANIFAKDTLNHPGNNIYSRGTLGLEFSVYEGGSGKAFKEIKDKELQSYVLESEYFRKTLYIQTAVAFHSSLVFSDGVKEREKILRQLDFFVNAYRLDTAGNPIGHSGSLALKSVQLRVSSEIKEKDLYRKESLESIRILSGGALENLQPSETSSSRFYEEALPLPSSESERRTAISKILESHSNISKQKVEMENSKFLPKVGVYAEAYGYNGDRNFANSYNAGVFLQMNLLNPTDLGSKKEAMIQADVAETKAKEARLKENSDFKILLEKERVLSENRKDSEQSYRIQYEQLLLSQTLFKRGNIPASSLAESFSRTSDALSRKEFMDLEYLRTRAQLILYSEENDNGK</sequence>
<dbReference type="Gene3D" id="1.20.1600.10">
    <property type="entry name" value="Outer membrane efflux proteins (OEP)"/>
    <property type="match status" value="1"/>
</dbReference>